<proteinExistence type="predicted"/>
<gene>
    <name evidence="1" type="ORF">J7I42_06975</name>
</gene>
<evidence type="ECO:0000313" key="2">
    <source>
        <dbReference type="Proteomes" id="UP000677244"/>
    </source>
</evidence>
<accession>A0ABS3YQ40</accession>
<dbReference type="Proteomes" id="UP000677244">
    <property type="component" value="Unassembled WGS sequence"/>
</dbReference>
<protein>
    <submittedName>
        <fullName evidence="1">Uncharacterized protein</fullName>
    </submittedName>
</protein>
<evidence type="ECO:0000313" key="1">
    <source>
        <dbReference type="EMBL" id="MBO9200002.1"/>
    </source>
</evidence>
<dbReference type="EMBL" id="JAGHKO010000001">
    <property type="protein sequence ID" value="MBO9200002.1"/>
    <property type="molecule type" value="Genomic_DNA"/>
</dbReference>
<organism evidence="1 2">
    <name type="scientific">Niastella soli</name>
    <dbReference type="NCBI Taxonomy" id="2821487"/>
    <lineage>
        <taxon>Bacteria</taxon>
        <taxon>Pseudomonadati</taxon>
        <taxon>Bacteroidota</taxon>
        <taxon>Chitinophagia</taxon>
        <taxon>Chitinophagales</taxon>
        <taxon>Chitinophagaceae</taxon>
        <taxon>Niastella</taxon>
    </lineage>
</organism>
<keyword evidence="2" id="KW-1185">Reference proteome</keyword>
<name>A0ABS3YQ40_9BACT</name>
<sequence length="105" mass="12556">MRTCNHNPLWHNQPMRLTEEESQNPFLVFNDFFECFHLNDVREQFWNWLVEVVSSPNSISSEPLERNNHFYFYEKVEALIEACYVIKNQTHLQLPPETGMPVEPS</sequence>
<reference evidence="1 2" key="1">
    <citation type="submission" date="2021-03" db="EMBL/GenBank/DDBJ databases">
        <title>Assistant Professor.</title>
        <authorList>
            <person name="Huq M.A."/>
        </authorList>
    </citation>
    <scope>NUCLEOTIDE SEQUENCE [LARGE SCALE GENOMIC DNA]</scope>
    <source>
        <strain evidence="1 2">MAH-29</strain>
    </source>
</reference>
<dbReference type="RefSeq" id="WP_209138053.1">
    <property type="nucleotide sequence ID" value="NZ_JAGHKO010000001.1"/>
</dbReference>
<comment type="caution">
    <text evidence="1">The sequence shown here is derived from an EMBL/GenBank/DDBJ whole genome shotgun (WGS) entry which is preliminary data.</text>
</comment>